<evidence type="ECO:0000313" key="7">
    <source>
        <dbReference type="Proteomes" id="UP000560066"/>
    </source>
</evidence>
<comment type="caution">
    <text evidence="6">The sequence shown here is derived from an EMBL/GenBank/DDBJ whole genome shotgun (WGS) entry which is preliminary data.</text>
</comment>
<keyword evidence="7" id="KW-1185">Reference proteome</keyword>
<dbReference type="SUPFAM" id="SSF46785">
    <property type="entry name" value="Winged helix' DNA-binding domain"/>
    <property type="match status" value="1"/>
</dbReference>
<dbReference type="EMBL" id="VYZS01094437">
    <property type="protein sequence ID" value="NXS11528.1"/>
    <property type="molecule type" value="Genomic_DNA"/>
</dbReference>
<evidence type="ECO:0000256" key="3">
    <source>
        <dbReference type="ARBA" id="ARBA00023125"/>
    </source>
</evidence>
<evidence type="ECO:0000259" key="5">
    <source>
        <dbReference type="Pfam" id="PF00447"/>
    </source>
</evidence>
<keyword evidence="3" id="KW-0238">DNA-binding</keyword>
<evidence type="ECO:0000256" key="2">
    <source>
        <dbReference type="ARBA" id="ARBA00006403"/>
    </source>
</evidence>
<proteinExistence type="inferred from homology"/>
<evidence type="ECO:0000256" key="1">
    <source>
        <dbReference type="ARBA" id="ARBA00004123"/>
    </source>
</evidence>
<dbReference type="Gene3D" id="1.10.10.10">
    <property type="entry name" value="Winged helix-like DNA-binding domain superfamily/Winged helix DNA-binding domain"/>
    <property type="match status" value="1"/>
</dbReference>
<protein>
    <submittedName>
        <fullName evidence="6">HSFY1 protein</fullName>
    </submittedName>
</protein>
<comment type="similarity">
    <text evidence="2">Belongs to the HSF family.</text>
</comment>
<evidence type="ECO:0000313" key="6">
    <source>
        <dbReference type="EMBL" id="NXS11528.1"/>
    </source>
</evidence>
<dbReference type="Pfam" id="PF00447">
    <property type="entry name" value="HSF_DNA-bind"/>
    <property type="match status" value="1"/>
</dbReference>
<feature type="non-terminal residue" evidence="6">
    <location>
        <position position="1"/>
    </location>
</feature>
<keyword evidence="4" id="KW-0539">Nucleus</keyword>
<dbReference type="InterPro" id="IPR000232">
    <property type="entry name" value="HSF_DNA-bd"/>
</dbReference>
<comment type="subcellular location">
    <subcellularLocation>
        <location evidence="1">Nucleus</location>
    </subcellularLocation>
</comment>
<name>A0A7L2RRA7_9PASS</name>
<dbReference type="Proteomes" id="UP000560066">
    <property type="component" value="Unassembled WGS sequence"/>
</dbReference>
<sequence>LSFLKKLREITHRDVFHSIWWVSDECFVAISEEMFKEKVLLRRGLVRAFEMESMKSCPHQLDLRGLCELPEVSSLCNFRDEFPAEKEAASAPTRYISSSAHELLGHTDILYYYNPCFNRAHPQLLEMCIRRAALKRRTPGAAELDERPLQKPRGS</sequence>
<evidence type="ECO:0000256" key="4">
    <source>
        <dbReference type="ARBA" id="ARBA00023242"/>
    </source>
</evidence>
<dbReference type="InterPro" id="IPR036390">
    <property type="entry name" value="WH_DNA-bd_sf"/>
</dbReference>
<dbReference type="GO" id="GO:0043565">
    <property type="term" value="F:sequence-specific DNA binding"/>
    <property type="evidence" value="ECO:0007669"/>
    <property type="project" value="InterPro"/>
</dbReference>
<gene>
    <name evidence="6" type="primary">Hsfy1_0</name>
    <name evidence="6" type="ORF">NEOCOR_R03631</name>
</gene>
<reference evidence="6 7" key="1">
    <citation type="submission" date="2019-09" db="EMBL/GenBank/DDBJ databases">
        <title>Bird 10,000 Genomes (B10K) Project - Family phase.</title>
        <authorList>
            <person name="Zhang G."/>
        </authorList>
    </citation>
    <scope>NUCLEOTIDE SEQUENCE [LARGE SCALE GENOMIC DNA]</scope>
    <source>
        <strain evidence="6">B10K-DU-002-79</strain>
    </source>
</reference>
<dbReference type="OrthoDB" id="6418155at2759"/>
<dbReference type="GO" id="GO:0005634">
    <property type="term" value="C:nucleus"/>
    <property type="evidence" value="ECO:0007669"/>
    <property type="project" value="UniProtKB-SubCell"/>
</dbReference>
<dbReference type="InterPro" id="IPR036388">
    <property type="entry name" value="WH-like_DNA-bd_sf"/>
</dbReference>
<feature type="non-terminal residue" evidence="6">
    <location>
        <position position="155"/>
    </location>
</feature>
<accession>A0A7L2RRA7</accession>
<feature type="domain" description="HSF-type DNA-binding" evidence="5">
    <location>
        <begin position="3"/>
        <end position="130"/>
    </location>
</feature>
<organism evidence="6 7">
    <name type="scientific">Neodrepanis coruscans</name>
    <name type="common">wattled asity</name>
    <dbReference type="NCBI Taxonomy" id="254563"/>
    <lineage>
        <taxon>Eukaryota</taxon>
        <taxon>Metazoa</taxon>
        <taxon>Chordata</taxon>
        <taxon>Craniata</taxon>
        <taxon>Vertebrata</taxon>
        <taxon>Euteleostomi</taxon>
        <taxon>Archelosauria</taxon>
        <taxon>Archosauria</taxon>
        <taxon>Dinosauria</taxon>
        <taxon>Saurischia</taxon>
        <taxon>Theropoda</taxon>
        <taxon>Coelurosauria</taxon>
        <taxon>Aves</taxon>
        <taxon>Neognathae</taxon>
        <taxon>Neoaves</taxon>
        <taxon>Telluraves</taxon>
        <taxon>Australaves</taxon>
        <taxon>Passeriformes</taxon>
        <taxon>Philepittidae</taxon>
        <taxon>Neodrepanis</taxon>
    </lineage>
</organism>
<dbReference type="AlphaFoldDB" id="A0A7L2RRA7"/>
<dbReference type="GO" id="GO:0003700">
    <property type="term" value="F:DNA-binding transcription factor activity"/>
    <property type="evidence" value="ECO:0007669"/>
    <property type="project" value="InterPro"/>
</dbReference>